<dbReference type="RefSeq" id="XP_011643300.1">
    <property type="nucleotide sequence ID" value="XM_011644998.2"/>
</dbReference>
<evidence type="ECO:0000256" key="1">
    <source>
        <dbReference type="SAM" id="MobiDB-lite"/>
    </source>
</evidence>
<evidence type="ECO:0000313" key="2">
    <source>
        <dbReference type="Proteomes" id="UP000504615"/>
    </source>
</evidence>
<protein>
    <submittedName>
        <fullName evidence="3">Ribosomal L1 domain-containing protein CG13096</fullName>
    </submittedName>
</protein>
<organism evidence="2 3">
    <name type="scientific">Pogonomyrmex barbatus</name>
    <name type="common">red harvester ant</name>
    <dbReference type="NCBI Taxonomy" id="144034"/>
    <lineage>
        <taxon>Eukaryota</taxon>
        <taxon>Metazoa</taxon>
        <taxon>Ecdysozoa</taxon>
        <taxon>Arthropoda</taxon>
        <taxon>Hexapoda</taxon>
        <taxon>Insecta</taxon>
        <taxon>Pterygota</taxon>
        <taxon>Neoptera</taxon>
        <taxon>Endopterygota</taxon>
        <taxon>Hymenoptera</taxon>
        <taxon>Apocrita</taxon>
        <taxon>Aculeata</taxon>
        <taxon>Formicoidea</taxon>
        <taxon>Formicidae</taxon>
        <taxon>Myrmicinae</taxon>
        <taxon>Pogonomyrmex</taxon>
    </lineage>
</organism>
<dbReference type="GeneID" id="105431061"/>
<dbReference type="Pfam" id="PF00687">
    <property type="entry name" value="Ribosomal_L1"/>
    <property type="match status" value="1"/>
</dbReference>
<evidence type="ECO:0000313" key="3">
    <source>
        <dbReference type="RefSeq" id="XP_011643300.1"/>
    </source>
</evidence>
<dbReference type="InterPro" id="IPR028364">
    <property type="entry name" value="Ribosomal_uL1/biogenesis"/>
</dbReference>
<accession>A0A6I9WNB7</accession>
<feature type="compositionally biased region" description="Basic and acidic residues" evidence="1">
    <location>
        <begin position="18"/>
        <end position="27"/>
    </location>
</feature>
<dbReference type="CDD" id="cd00403">
    <property type="entry name" value="Ribosomal_L1"/>
    <property type="match status" value="1"/>
</dbReference>
<dbReference type="SUPFAM" id="SSF56808">
    <property type="entry name" value="Ribosomal protein L1"/>
    <property type="match status" value="1"/>
</dbReference>
<name>A0A6I9WNB7_9HYME</name>
<dbReference type="Proteomes" id="UP000504615">
    <property type="component" value="Unplaced"/>
</dbReference>
<gene>
    <name evidence="3" type="primary">LOC105431061</name>
</gene>
<sequence length="340" mass="39198">MKRSNPDQLIPRKRKRVSRETETTESPKEFNLKELSKKHILQCISAIFHLTLEQLKEKNSLLAEEAQPVFMQVTSVRIPQMPRRWMRILLPHSIVASDDEVALFVCDLEKGRRKDYEPTVEHYKNLLQKHGCTRVNEIIPMNQVKTEFSQFELKKKLIGSYDHFLVDGRIAGHMSHLLGKQFFKKRKLPISIRIDSKDLKHEIDYALRKTSMQIHSDGDTHLMQIGNTAMNEKDVLKNILVACKKLSKDYPGGWANIQALRLKTKSSLALPFYMTLKNKNTVNPRTIMIQPKRPKAYRDVEGELSTVTGAATVIVKPEGDVIVKKFRKSKGKLMKKDAEN</sequence>
<dbReference type="AlphaFoldDB" id="A0A6I9WNB7"/>
<dbReference type="InterPro" id="IPR023674">
    <property type="entry name" value="Ribosomal_uL1-like"/>
</dbReference>
<feature type="region of interest" description="Disordered" evidence="1">
    <location>
        <begin position="1"/>
        <end position="27"/>
    </location>
</feature>
<keyword evidence="2" id="KW-1185">Reference proteome</keyword>
<dbReference type="KEGG" id="pbar:105431061"/>
<dbReference type="Gene3D" id="3.40.50.790">
    <property type="match status" value="1"/>
</dbReference>
<dbReference type="OrthoDB" id="10251727at2759"/>
<proteinExistence type="predicted"/>
<dbReference type="InterPro" id="IPR016095">
    <property type="entry name" value="Ribosomal_uL1_3-a/b-sand"/>
</dbReference>
<reference evidence="3" key="1">
    <citation type="submission" date="2025-08" db="UniProtKB">
        <authorList>
            <consortium name="RefSeq"/>
        </authorList>
    </citation>
    <scope>IDENTIFICATION</scope>
</reference>